<evidence type="ECO:0000256" key="8">
    <source>
        <dbReference type="ARBA" id="ARBA00073729"/>
    </source>
</evidence>
<dbReference type="PANTHER" id="PTHR24252:SF10">
    <property type="entry name" value="SERINE PROTEASE 56"/>
    <property type="match status" value="1"/>
</dbReference>
<reference evidence="11 12" key="1">
    <citation type="submission" date="2019-09" db="EMBL/GenBank/DDBJ databases">
        <title>Bird 10,000 Genomes (B10K) Project - Family phase.</title>
        <authorList>
            <person name="Zhang G."/>
        </authorList>
    </citation>
    <scope>NUCLEOTIDE SEQUENCE [LARGE SCALE GENOMIC DNA]</scope>
    <source>
        <strain evidence="11">B10K-DU-029-80</strain>
        <tissue evidence="11">Muscle</tissue>
    </source>
</reference>
<dbReference type="GO" id="GO:0006508">
    <property type="term" value="P:proteolysis"/>
    <property type="evidence" value="ECO:0007669"/>
    <property type="project" value="UniProtKB-KW"/>
</dbReference>
<sequence length="565" mass="59566">LAALSSRGTLVLEAALRSALLALERALAEQQRQQGICGLCAPCLFPPCANLTHRCPRNCGRRGGPQANATALQGRIMGGSVAPRGAWPWLVSVRLHGELMCGGVLVGPSWVLTAAHCFAGNRNELAWTVVVGDHELGKLDAGERAVPVRRILSHPKFNPKTFHGDLALLELAVPLAPSPTISPVCLPSSPAEPSPGTPCYIAGWGSLYEAEGPAANVVMEARVPLLSQETCRGALGRDVLTSAMFCAGYLSGGIDSCQGDSGGPLACQDPSSHHFVLYGITSWGDGCGEQGKPGVYTRVAAFVDWLSLQMDPAPGSREPSCFDLLALAQLPPEEQLPKRAQLCAFYAGSCQTHQGQATCTRLAEETCRTRTRRCGEPGSCAGCTGWRVALPRGWVPLGACLSLPCYACRWGAGGLPHFAELFRTVGPQLQDWVEALKAMEGSSPPAPTLGRGQLPGETMSSVSLSPAHPGFAACPGLNESAVRVGAVRELYAWVLQVPEPDLAMTFQEILVDLGSKNAKGLYRAQVRAMVGGRLTTFTGLVGMESDSLARSMPGLVALALETLKT</sequence>
<evidence type="ECO:0000256" key="2">
    <source>
        <dbReference type="ARBA" id="ARBA00022729"/>
    </source>
</evidence>
<gene>
    <name evidence="11" type="primary">Prss56</name>
    <name evidence="11" type="ORF">PEDTOR_R01431</name>
</gene>
<keyword evidence="5" id="KW-1015">Disulfide bond</keyword>
<dbReference type="EMBL" id="VZRU01017219">
    <property type="protein sequence ID" value="NWW52795.1"/>
    <property type="molecule type" value="Genomic_DNA"/>
</dbReference>
<dbReference type="InterPro" id="IPR001254">
    <property type="entry name" value="Trypsin_dom"/>
</dbReference>
<dbReference type="SUPFAM" id="SSF50494">
    <property type="entry name" value="Trypsin-like serine proteases"/>
    <property type="match status" value="1"/>
</dbReference>
<dbReference type="PROSITE" id="PS50240">
    <property type="entry name" value="TRYPSIN_DOM"/>
    <property type="match status" value="1"/>
</dbReference>
<evidence type="ECO:0000313" key="11">
    <source>
        <dbReference type="EMBL" id="NWW52795.1"/>
    </source>
</evidence>
<dbReference type="AlphaFoldDB" id="A0A7K6NUY9"/>
<feature type="non-terminal residue" evidence="11">
    <location>
        <position position="1"/>
    </location>
</feature>
<dbReference type="GO" id="GO:0004252">
    <property type="term" value="F:serine-type endopeptidase activity"/>
    <property type="evidence" value="ECO:0007669"/>
    <property type="project" value="InterPro"/>
</dbReference>
<evidence type="ECO:0000256" key="5">
    <source>
        <dbReference type="ARBA" id="ARBA00023157"/>
    </source>
</evidence>
<dbReference type="FunFam" id="2.40.10.10:FF:000081">
    <property type="entry name" value="Serine protease 56"/>
    <property type="match status" value="1"/>
</dbReference>
<evidence type="ECO:0000256" key="9">
    <source>
        <dbReference type="RuleBase" id="RU363034"/>
    </source>
</evidence>
<name>A0A7K6NUY9_PEDTO</name>
<proteinExistence type="predicted"/>
<dbReference type="CDD" id="cd00190">
    <property type="entry name" value="Tryp_SPc"/>
    <property type="match status" value="1"/>
</dbReference>
<dbReference type="PROSITE" id="PS00134">
    <property type="entry name" value="TRYPSIN_HIS"/>
    <property type="match status" value="1"/>
</dbReference>
<comment type="function">
    <text evidence="7">Serine protease required during eye development.</text>
</comment>
<dbReference type="PANTHER" id="PTHR24252">
    <property type="entry name" value="ACROSIN-RELATED"/>
    <property type="match status" value="1"/>
</dbReference>
<dbReference type="InterPro" id="IPR033116">
    <property type="entry name" value="TRYPSIN_SER"/>
</dbReference>
<evidence type="ECO:0000313" key="12">
    <source>
        <dbReference type="Proteomes" id="UP000565207"/>
    </source>
</evidence>
<dbReference type="Proteomes" id="UP000565207">
    <property type="component" value="Unassembled WGS sequence"/>
</dbReference>
<keyword evidence="1 9" id="KW-0645">Protease</keyword>
<keyword evidence="4 9" id="KW-0720">Serine protease</keyword>
<evidence type="ECO:0000259" key="10">
    <source>
        <dbReference type="PROSITE" id="PS50240"/>
    </source>
</evidence>
<dbReference type="PROSITE" id="PS00135">
    <property type="entry name" value="TRYPSIN_SER"/>
    <property type="match status" value="1"/>
</dbReference>
<dbReference type="SMART" id="SM00020">
    <property type="entry name" value="Tryp_SPc"/>
    <property type="match status" value="1"/>
</dbReference>
<keyword evidence="12" id="KW-1185">Reference proteome</keyword>
<keyword evidence="2" id="KW-0732">Signal</keyword>
<keyword evidence="6" id="KW-0325">Glycoprotein</keyword>
<comment type="caution">
    <text evidence="11">The sequence shown here is derived from an EMBL/GenBank/DDBJ whole genome shotgun (WGS) entry which is preliminary data.</text>
</comment>
<evidence type="ECO:0000256" key="1">
    <source>
        <dbReference type="ARBA" id="ARBA00022670"/>
    </source>
</evidence>
<keyword evidence="3 9" id="KW-0378">Hydrolase</keyword>
<dbReference type="InterPro" id="IPR018114">
    <property type="entry name" value="TRYPSIN_HIS"/>
</dbReference>
<dbReference type="GO" id="GO:0043010">
    <property type="term" value="P:camera-type eye development"/>
    <property type="evidence" value="ECO:0007669"/>
    <property type="project" value="UniProtKB-ARBA"/>
</dbReference>
<dbReference type="Pfam" id="PF00089">
    <property type="entry name" value="Trypsin"/>
    <property type="match status" value="1"/>
</dbReference>
<evidence type="ECO:0000256" key="4">
    <source>
        <dbReference type="ARBA" id="ARBA00022825"/>
    </source>
</evidence>
<dbReference type="InterPro" id="IPR043504">
    <property type="entry name" value="Peptidase_S1_PA_chymotrypsin"/>
</dbReference>
<dbReference type="Gene3D" id="2.40.10.10">
    <property type="entry name" value="Trypsin-like serine proteases"/>
    <property type="match status" value="1"/>
</dbReference>
<feature type="domain" description="Peptidase S1" evidence="10">
    <location>
        <begin position="76"/>
        <end position="311"/>
    </location>
</feature>
<feature type="non-terminal residue" evidence="11">
    <location>
        <position position="565"/>
    </location>
</feature>
<evidence type="ECO:0000256" key="6">
    <source>
        <dbReference type="ARBA" id="ARBA00023180"/>
    </source>
</evidence>
<evidence type="ECO:0000256" key="7">
    <source>
        <dbReference type="ARBA" id="ARBA00060315"/>
    </source>
</evidence>
<organism evidence="11 12">
    <name type="scientific">Pedionomus torquatus</name>
    <name type="common">Plains-wanderer</name>
    <dbReference type="NCBI Taxonomy" id="227192"/>
    <lineage>
        <taxon>Eukaryota</taxon>
        <taxon>Metazoa</taxon>
        <taxon>Chordata</taxon>
        <taxon>Craniata</taxon>
        <taxon>Vertebrata</taxon>
        <taxon>Euteleostomi</taxon>
        <taxon>Archelosauria</taxon>
        <taxon>Archosauria</taxon>
        <taxon>Dinosauria</taxon>
        <taxon>Saurischia</taxon>
        <taxon>Theropoda</taxon>
        <taxon>Coelurosauria</taxon>
        <taxon>Aves</taxon>
        <taxon>Neognathae</taxon>
        <taxon>Neoaves</taxon>
        <taxon>Charadriiformes</taxon>
        <taxon>Pedionomidae</taxon>
        <taxon>Pedionomus</taxon>
    </lineage>
</organism>
<accession>A0A7K6NUY9</accession>
<dbReference type="InterPro" id="IPR009003">
    <property type="entry name" value="Peptidase_S1_PA"/>
</dbReference>
<dbReference type="InterPro" id="IPR001314">
    <property type="entry name" value="Peptidase_S1A"/>
</dbReference>
<dbReference type="PRINTS" id="PR00722">
    <property type="entry name" value="CHYMOTRYPSIN"/>
</dbReference>
<protein>
    <recommendedName>
        <fullName evidence="8">Serine protease 56</fullName>
    </recommendedName>
</protein>
<evidence type="ECO:0000256" key="3">
    <source>
        <dbReference type="ARBA" id="ARBA00022801"/>
    </source>
</evidence>